<dbReference type="EMBL" id="LPLU01000046">
    <property type="protein sequence ID" value="KWK80010.1"/>
    <property type="molecule type" value="Genomic_DNA"/>
</dbReference>
<organism evidence="10 11">
    <name type="scientific">Burkholderia ubonensis</name>
    <dbReference type="NCBI Taxonomy" id="101571"/>
    <lineage>
        <taxon>Bacteria</taxon>
        <taxon>Pseudomonadati</taxon>
        <taxon>Pseudomonadota</taxon>
        <taxon>Betaproteobacteria</taxon>
        <taxon>Burkholderiales</taxon>
        <taxon>Burkholderiaceae</taxon>
        <taxon>Burkholderia</taxon>
        <taxon>Burkholderia cepacia complex</taxon>
    </lineage>
</organism>
<dbReference type="GO" id="GO:0042245">
    <property type="term" value="P:RNA repair"/>
    <property type="evidence" value="ECO:0007669"/>
    <property type="project" value="UniProtKB-KW"/>
</dbReference>
<dbReference type="GO" id="GO:0046872">
    <property type="term" value="F:metal ion binding"/>
    <property type="evidence" value="ECO:0007669"/>
    <property type="project" value="UniProtKB-KW"/>
</dbReference>
<dbReference type="EC" id="6.5.1.8" evidence="2"/>
<dbReference type="SUPFAM" id="SSF103365">
    <property type="entry name" value="Hypothetical protein PH1602"/>
    <property type="match status" value="1"/>
</dbReference>
<evidence type="ECO:0000256" key="1">
    <source>
        <dbReference type="ARBA" id="ARBA00001936"/>
    </source>
</evidence>
<comment type="cofactor">
    <cofactor evidence="1">
        <name>Mn(2+)</name>
        <dbReference type="ChEBI" id="CHEBI:29035"/>
    </cofactor>
</comment>
<evidence type="ECO:0000256" key="8">
    <source>
        <dbReference type="ARBA" id="ARBA00023211"/>
    </source>
</evidence>
<evidence type="ECO:0000313" key="11">
    <source>
        <dbReference type="Proteomes" id="UP000065504"/>
    </source>
</evidence>
<keyword evidence="5" id="KW-0547">Nucleotide-binding</keyword>
<dbReference type="Gene3D" id="3.90.1860.10">
    <property type="entry name" value="tRNA-splicing ligase RtcB"/>
    <property type="match status" value="1"/>
</dbReference>
<evidence type="ECO:0000256" key="7">
    <source>
        <dbReference type="ARBA" id="ARBA00023134"/>
    </source>
</evidence>
<dbReference type="InterPro" id="IPR036025">
    <property type="entry name" value="RtcB-like_sf"/>
</dbReference>
<evidence type="ECO:0000313" key="10">
    <source>
        <dbReference type="EMBL" id="KWK80010.1"/>
    </source>
</evidence>
<evidence type="ECO:0000256" key="6">
    <source>
        <dbReference type="ARBA" id="ARBA00022800"/>
    </source>
</evidence>
<protein>
    <recommendedName>
        <fullName evidence="2">3'-phosphate/5'-hydroxy nucleic acid ligase</fullName>
        <ecNumber evidence="2">6.5.1.8</ecNumber>
    </recommendedName>
</protein>
<proteinExistence type="predicted"/>
<keyword evidence="8" id="KW-0464">Manganese</keyword>
<keyword evidence="6" id="KW-0692">RNA repair</keyword>
<accession>A0A108CSM0</accession>
<evidence type="ECO:0000256" key="3">
    <source>
        <dbReference type="ARBA" id="ARBA00022598"/>
    </source>
</evidence>
<comment type="catalytic activity">
    <reaction evidence="9">
        <text>a 3'-end 3'-phospho-ribonucleotide-RNA + a 5'-end dephospho-ribonucleoside-RNA + GTP = a ribonucleotidyl-ribonucleotide-RNA + GMP + diphosphate</text>
        <dbReference type="Rhea" id="RHEA:68076"/>
        <dbReference type="Rhea" id="RHEA-COMP:10463"/>
        <dbReference type="Rhea" id="RHEA-COMP:13936"/>
        <dbReference type="Rhea" id="RHEA-COMP:17355"/>
        <dbReference type="ChEBI" id="CHEBI:33019"/>
        <dbReference type="ChEBI" id="CHEBI:37565"/>
        <dbReference type="ChEBI" id="CHEBI:58115"/>
        <dbReference type="ChEBI" id="CHEBI:83062"/>
        <dbReference type="ChEBI" id="CHEBI:138284"/>
        <dbReference type="ChEBI" id="CHEBI:173118"/>
        <dbReference type="EC" id="6.5.1.8"/>
    </reaction>
</comment>
<evidence type="ECO:0000256" key="4">
    <source>
        <dbReference type="ARBA" id="ARBA00022723"/>
    </source>
</evidence>
<evidence type="ECO:0000256" key="2">
    <source>
        <dbReference type="ARBA" id="ARBA00012726"/>
    </source>
</evidence>
<keyword evidence="4" id="KW-0479">Metal-binding</keyword>
<dbReference type="GO" id="GO:0005525">
    <property type="term" value="F:GTP binding"/>
    <property type="evidence" value="ECO:0007669"/>
    <property type="project" value="UniProtKB-KW"/>
</dbReference>
<dbReference type="Proteomes" id="UP000065504">
    <property type="component" value="Unassembled WGS sequence"/>
</dbReference>
<comment type="caution">
    <text evidence="10">The sequence shown here is derived from an EMBL/GenBank/DDBJ whole genome shotgun (WGS) entry which is preliminary data.</text>
</comment>
<reference evidence="10 11" key="1">
    <citation type="submission" date="2015-11" db="EMBL/GenBank/DDBJ databases">
        <title>Expanding the genomic diversity of Burkholderia species for the development of highly accurate diagnostics.</title>
        <authorList>
            <person name="Sahl J."/>
            <person name="Keim P."/>
            <person name="Wagner D."/>
        </authorList>
    </citation>
    <scope>NUCLEOTIDE SEQUENCE [LARGE SCALE GENOMIC DNA]</scope>
    <source>
        <strain evidence="10 11">MSMB782WGS</strain>
    </source>
</reference>
<evidence type="ECO:0000256" key="5">
    <source>
        <dbReference type="ARBA" id="ARBA00022741"/>
    </source>
</evidence>
<gene>
    <name evidence="10" type="ORF">WM16_06170</name>
</gene>
<keyword evidence="7" id="KW-0342">GTP-binding</keyword>
<dbReference type="Pfam" id="PF01139">
    <property type="entry name" value="RtcB"/>
    <property type="match status" value="1"/>
</dbReference>
<dbReference type="InterPro" id="IPR001233">
    <property type="entry name" value="RtcB"/>
</dbReference>
<dbReference type="AlphaFoldDB" id="A0A108CSM0"/>
<keyword evidence="3" id="KW-0436">Ligase</keyword>
<dbReference type="RefSeq" id="WP_060233500.1">
    <property type="nucleotide sequence ID" value="NZ_LPLU01000046.1"/>
</dbReference>
<sequence length="62" mass="7012">MQRQGIRVDYHAAWTCVTLGEERRIEEAAEAYMPIGPVIDAQEQAGLIRGAVRLKPWITFKA</sequence>
<dbReference type="GO" id="GO:0170057">
    <property type="term" value="F:RNA ligase (GTP) activity"/>
    <property type="evidence" value="ECO:0007669"/>
    <property type="project" value="UniProtKB-EC"/>
</dbReference>
<evidence type="ECO:0000256" key="9">
    <source>
        <dbReference type="ARBA" id="ARBA00047746"/>
    </source>
</evidence>
<name>A0A108CSM0_9BURK</name>
<dbReference type="GO" id="GO:0006396">
    <property type="term" value="P:RNA processing"/>
    <property type="evidence" value="ECO:0007669"/>
    <property type="project" value="InterPro"/>
</dbReference>